<dbReference type="AlphaFoldDB" id="A0A918DRG5"/>
<comment type="caution">
    <text evidence="2">The sequence shown here is derived from an EMBL/GenBank/DDBJ whole genome shotgun (WGS) entry which is preliminary data.</text>
</comment>
<reference evidence="2" key="2">
    <citation type="submission" date="2020-09" db="EMBL/GenBank/DDBJ databases">
        <authorList>
            <person name="Sun Q."/>
            <person name="Zhou Y."/>
        </authorList>
    </citation>
    <scope>NUCLEOTIDE SEQUENCE</scope>
    <source>
        <strain evidence="2">CGMCC 4.7368</strain>
    </source>
</reference>
<dbReference type="InterPro" id="IPR032710">
    <property type="entry name" value="NTF2-like_dom_sf"/>
</dbReference>
<keyword evidence="3" id="KW-1185">Reference proteome</keyword>
<name>A0A918DRG5_9ACTN</name>
<organism evidence="2 3">
    <name type="scientific">Nonomuraea cavernae</name>
    <dbReference type="NCBI Taxonomy" id="2045107"/>
    <lineage>
        <taxon>Bacteria</taxon>
        <taxon>Bacillati</taxon>
        <taxon>Actinomycetota</taxon>
        <taxon>Actinomycetes</taxon>
        <taxon>Streptosporangiales</taxon>
        <taxon>Streptosporangiaceae</taxon>
        <taxon>Nonomuraea</taxon>
    </lineage>
</organism>
<gene>
    <name evidence="2" type="ORF">GCM10012289_65700</name>
</gene>
<dbReference type="SUPFAM" id="SSF54427">
    <property type="entry name" value="NTF2-like"/>
    <property type="match status" value="1"/>
</dbReference>
<accession>A0A918DRG5</accession>
<feature type="domain" description="SnoaL-like" evidence="1">
    <location>
        <begin position="39"/>
        <end position="158"/>
    </location>
</feature>
<proteinExistence type="predicted"/>
<evidence type="ECO:0000313" key="3">
    <source>
        <dbReference type="Proteomes" id="UP000646523"/>
    </source>
</evidence>
<dbReference type="Gene3D" id="3.10.450.50">
    <property type="match status" value="1"/>
</dbReference>
<dbReference type="Proteomes" id="UP000646523">
    <property type="component" value="Unassembled WGS sequence"/>
</dbReference>
<evidence type="ECO:0000313" key="2">
    <source>
        <dbReference type="EMBL" id="GGO80023.1"/>
    </source>
</evidence>
<protein>
    <submittedName>
        <fullName evidence="2">Polyketide cyclase</fullName>
    </submittedName>
</protein>
<evidence type="ECO:0000259" key="1">
    <source>
        <dbReference type="Pfam" id="PF13577"/>
    </source>
</evidence>
<sequence length="205" mass="23056">MAGRRPRVTVNLSRLIDARTRVRHPPEAGLDAWQAELRDLRDREAIRDLALLYTRAVDDHDIDAVVGMYTEDGVFERRGVSAAGHAAVRAAYAEAMGLYRLTLHTLDAHVVELTPGRTAVGWAAGHAELVTRKTAVMAAYRYDDAYRCAGDRWLFAHRSITFMYAVPMEEMSRGLTAPDRMRWPGAPPGRADYPESLPTWTTYRD</sequence>
<dbReference type="EMBL" id="BMNH01000030">
    <property type="protein sequence ID" value="GGO80023.1"/>
    <property type="molecule type" value="Genomic_DNA"/>
</dbReference>
<dbReference type="InterPro" id="IPR037401">
    <property type="entry name" value="SnoaL-like"/>
</dbReference>
<dbReference type="Pfam" id="PF13577">
    <property type="entry name" value="SnoaL_4"/>
    <property type="match status" value="1"/>
</dbReference>
<reference evidence="2" key="1">
    <citation type="journal article" date="2014" name="Int. J. Syst. Evol. Microbiol.">
        <title>Complete genome sequence of Corynebacterium casei LMG S-19264T (=DSM 44701T), isolated from a smear-ripened cheese.</title>
        <authorList>
            <consortium name="US DOE Joint Genome Institute (JGI-PGF)"/>
            <person name="Walter F."/>
            <person name="Albersmeier A."/>
            <person name="Kalinowski J."/>
            <person name="Ruckert C."/>
        </authorList>
    </citation>
    <scope>NUCLEOTIDE SEQUENCE</scope>
    <source>
        <strain evidence="2">CGMCC 4.7368</strain>
    </source>
</reference>